<dbReference type="AlphaFoldDB" id="A0A0F9NF31"/>
<name>A0A0F9NF31_9ZZZZ</name>
<gene>
    <name evidence="1" type="ORF">LCGC14_1270310</name>
</gene>
<dbReference type="EMBL" id="LAZR01007121">
    <property type="protein sequence ID" value="KKM87300.1"/>
    <property type="molecule type" value="Genomic_DNA"/>
</dbReference>
<comment type="caution">
    <text evidence="1">The sequence shown here is derived from an EMBL/GenBank/DDBJ whole genome shotgun (WGS) entry which is preliminary data.</text>
</comment>
<protein>
    <submittedName>
        <fullName evidence="1">Uncharacterized protein</fullName>
    </submittedName>
</protein>
<reference evidence="1" key="1">
    <citation type="journal article" date="2015" name="Nature">
        <title>Complex archaea that bridge the gap between prokaryotes and eukaryotes.</title>
        <authorList>
            <person name="Spang A."/>
            <person name="Saw J.H."/>
            <person name="Jorgensen S.L."/>
            <person name="Zaremba-Niedzwiedzka K."/>
            <person name="Martijn J."/>
            <person name="Lind A.E."/>
            <person name="van Eijk R."/>
            <person name="Schleper C."/>
            <person name="Guy L."/>
            <person name="Ettema T.J."/>
        </authorList>
    </citation>
    <scope>NUCLEOTIDE SEQUENCE</scope>
</reference>
<accession>A0A0F9NF31</accession>
<evidence type="ECO:0000313" key="1">
    <source>
        <dbReference type="EMBL" id="KKM87300.1"/>
    </source>
</evidence>
<organism evidence="1">
    <name type="scientific">marine sediment metagenome</name>
    <dbReference type="NCBI Taxonomy" id="412755"/>
    <lineage>
        <taxon>unclassified sequences</taxon>
        <taxon>metagenomes</taxon>
        <taxon>ecological metagenomes</taxon>
    </lineage>
</organism>
<sequence length="144" mass="16234">MICLGCGRDIPWDGRGAFCYTCFCGATVFVGDRGLALPASLGLGLARGKALGHMDNYIGVDPYTSEQKRDFIRLLRTRGAIWSWECPACQMQDCPFRQLCPRYSSQTPDDRAVIAEYCRTVRHQDCPRYRELKEQVVAIEAPPH</sequence>
<proteinExistence type="predicted"/>